<evidence type="ECO:0000256" key="1">
    <source>
        <dbReference type="SAM" id="SignalP"/>
    </source>
</evidence>
<dbReference type="EMBL" id="CP136863">
    <property type="protein sequence ID" value="WOJ91796.1"/>
    <property type="molecule type" value="Genomic_DNA"/>
</dbReference>
<evidence type="ECO:0008006" key="4">
    <source>
        <dbReference type="Google" id="ProtNLM"/>
    </source>
</evidence>
<name>A0ABZ0HXY8_9HYPH</name>
<evidence type="ECO:0000313" key="2">
    <source>
        <dbReference type="EMBL" id="WOJ91796.1"/>
    </source>
</evidence>
<gene>
    <name evidence="2" type="ORF">RZS28_18885</name>
</gene>
<proteinExistence type="predicted"/>
<evidence type="ECO:0000313" key="3">
    <source>
        <dbReference type="Proteomes" id="UP001626536"/>
    </source>
</evidence>
<keyword evidence="3" id="KW-1185">Reference proteome</keyword>
<organism evidence="2 3">
    <name type="scientific">Methylocapsa polymorpha</name>
    <dbReference type="NCBI Taxonomy" id="3080828"/>
    <lineage>
        <taxon>Bacteria</taxon>
        <taxon>Pseudomonadati</taxon>
        <taxon>Pseudomonadota</taxon>
        <taxon>Alphaproteobacteria</taxon>
        <taxon>Hyphomicrobiales</taxon>
        <taxon>Beijerinckiaceae</taxon>
        <taxon>Methylocapsa</taxon>
    </lineage>
</organism>
<dbReference type="RefSeq" id="WP_318655223.1">
    <property type="nucleotide sequence ID" value="NZ_CP136863.1"/>
</dbReference>
<feature type="signal peptide" evidence="1">
    <location>
        <begin position="1"/>
        <end position="26"/>
    </location>
</feature>
<accession>A0ABZ0HXY8</accession>
<reference evidence="2 3" key="1">
    <citation type="submission" date="2023-10" db="EMBL/GenBank/DDBJ databases">
        <title>Novel methanotroph of the genus Methylocapsa from a subarctic wetland.</title>
        <authorList>
            <person name="Belova S.E."/>
            <person name="Oshkin I.Y."/>
            <person name="Miroshnikov K."/>
            <person name="Dedysh S.N."/>
        </authorList>
    </citation>
    <scope>NUCLEOTIDE SEQUENCE [LARGE SCALE GENOMIC DNA]</scope>
    <source>
        <strain evidence="2 3">RX1</strain>
        <plasmid evidence="2 3">pRX1</plasmid>
    </source>
</reference>
<dbReference type="Proteomes" id="UP001626536">
    <property type="component" value="Plasmid pRX1"/>
</dbReference>
<feature type="chain" id="PRO_5045073052" description="Lipoprotein" evidence="1">
    <location>
        <begin position="27"/>
        <end position="103"/>
    </location>
</feature>
<keyword evidence="2" id="KW-0614">Plasmid</keyword>
<sequence>MRHFPCIILILLAAPLAGCASGNVRSANSYMAPPSPHVAHPDYDPYAAYADANATWRPPVINRSGTIVKPAEPSSQSSRPDYEHAPWAVGAFGGSQSVPPGTF</sequence>
<keyword evidence="1" id="KW-0732">Signal</keyword>
<geneLocation type="plasmid" evidence="2 3">
    <name>pRX1</name>
</geneLocation>
<protein>
    <recommendedName>
        <fullName evidence="4">Lipoprotein</fullName>
    </recommendedName>
</protein>